<accession>A0A2D3V2P9</accession>
<name>A0A2D3V2P9_9PEZI</name>
<reference evidence="1 2" key="1">
    <citation type="submission" date="2016-03" db="EMBL/GenBank/DDBJ databases">
        <authorList>
            <person name="Ploux O."/>
        </authorList>
    </citation>
    <scope>NUCLEOTIDE SEQUENCE [LARGE SCALE GENOMIC DNA]</scope>
    <source>
        <strain evidence="1 2">URUG2</strain>
    </source>
</reference>
<dbReference type="EMBL" id="FJUY01000013">
    <property type="protein sequence ID" value="CZT22098.1"/>
    <property type="molecule type" value="Genomic_DNA"/>
</dbReference>
<evidence type="ECO:0000313" key="1">
    <source>
        <dbReference type="EMBL" id="CZT22098.1"/>
    </source>
</evidence>
<dbReference type="RefSeq" id="XP_023628987.1">
    <property type="nucleotide sequence ID" value="XM_023773219.1"/>
</dbReference>
<gene>
    <name evidence="1" type="ORF">RCC_07967</name>
</gene>
<organism evidence="1 2">
    <name type="scientific">Ramularia collo-cygni</name>
    <dbReference type="NCBI Taxonomy" id="112498"/>
    <lineage>
        <taxon>Eukaryota</taxon>
        <taxon>Fungi</taxon>
        <taxon>Dikarya</taxon>
        <taxon>Ascomycota</taxon>
        <taxon>Pezizomycotina</taxon>
        <taxon>Dothideomycetes</taxon>
        <taxon>Dothideomycetidae</taxon>
        <taxon>Mycosphaerellales</taxon>
        <taxon>Mycosphaerellaceae</taxon>
        <taxon>Ramularia</taxon>
    </lineage>
</organism>
<sequence length="231" mass="25485">MSIERRSMPQMLCHFLPHHKGSWEISRRQQKAGSRMDKKIWIYFGISTELYPAFSAGTVPLQVGPLWLAAPTANQHKRPTLPETLHDGVSAEETCQSYDRRPWTENCIASASMRLCKYGVHVPETAASRPSSFGSLLGPVSQPMLVVAVSALFDETSCPAIAEARDGSPRVSHRLPKTRMCGAGSSDQVSTTWPHHDLTLYSKVRGHAAVHTIRLPSGVLVLCALCWVISR</sequence>
<protein>
    <submittedName>
        <fullName evidence="1">Uncharacterized protein</fullName>
    </submittedName>
</protein>
<proteinExistence type="predicted"/>
<dbReference type="AlphaFoldDB" id="A0A2D3V2P9"/>
<evidence type="ECO:0000313" key="2">
    <source>
        <dbReference type="Proteomes" id="UP000225277"/>
    </source>
</evidence>
<keyword evidence="2" id="KW-1185">Reference proteome</keyword>
<dbReference type="GeneID" id="35603068"/>
<dbReference type="Proteomes" id="UP000225277">
    <property type="component" value="Unassembled WGS sequence"/>
</dbReference>